<sequence length="113" mass="12471">MPKSNQTNSLKPGFSTGGSFQALAVESIESDSESGSQTTPIIPSHRTPSTAISTSTKKGRAKQRARDRARKSAGTSTLSDPTEFRNNNNLDRILHPFDLTRRPGNHQNRFNRF</sequence>
<feature type="compositionally biased region" description="Polar residues" evidence="1">
    <location>
        <begin position="33"/>
        <end position="56"/>
    </location>
</feature>
<dbReference type="EMBL" id="GL883154">
    <property type="protein sequence ID" value="EGF99800.1"/>
    <property type="molecule type" value="Genomic_DNA"/>
</dbReference>
<accession>F4S6F7</accession>
<name>F4S6F7_MELLP</name>
<dbReference type="GeneID" id="18929130"/>
<proteinExistence type="predicted"/>
<feature type="compositionally biased region" description="Basic residues" evidence="1">
    <location>
        <begin position="57"/>
        <end position="71"/>
    </location>
</feature>
<evidence type="ECO:0000313" key="3">
    <source>
        <dbReference type="Proteomes" id="UP000001072"/>
    </source>
</evidence>
<protein>
    <submittedName>
        <fullName evidence="2">Uncharacterized protein</fullName>
    </submittedName>
</protein>
<dbReference type="AlphaFoldDB" id="F4S6F7"/>
<dbReference type="KEGG" id="mlr:MELLADRAFT_57768"/>
<dbReference type="InParanoid" id="F4S6F7"/>
<gene>
    <name evidence="2" type="ORF">MELLADRAFT_57768</name>
</gene>
<evidence type="ECO:0000313" key="2">
    <source>
        <dbReference type="EMBL" id="EGF99800.1"/>
    </source>
</evidence>
<dbReference type="Proteomes" id="UP000001072">
    <property type="component" value="Unassembled WGS sequence"/>
</dbReference>
<dbReference type="HOGENOM" id="CLU_2134075_0_0_1"/>
<dbReference type="OrthoDB" id="2517900at2759"/>
<dbReference type="RefSeq" id="XP_007416898.1">
    <property type="nucleotide sequence ID" value="XM_007416836.1"/>
</dbReference>
<organism evidence="3">
    <name type="scientific">Melampsora larici-populina (strain 98AG31 / pathotype 3-4-7)</name>
    <name type="common">Poplar leaf rust fungus</name>
    <dbReference type="NCBI Taxonomy" id="747676"/>
    <lineage>
        <taxon>Eukaryota</taxon>
        <taxon>Fungi</taxon>
        <taxon>Dikarya</taxon>
        <taxon>Basidiomycota</taxon>
        <taxon>Pucciniomycotina</taxon>
        <taxon>Pucciniomycetes</taxon>
        <taxon>Pucciniales</taxon>
        <taxon>Melampsoraceae</taxon>
        <taxon>Melampsora</taxon>
    </lineage>
</organism>
<reference evidence="3" key="1">
    <citation type="journal article" date="2011" name="Proc. Natl. Acad. Sci. U.S.A.">
        <title>Obligate biotrophy features unraveled by the genomic analysis of rust fungi.</title>
        <authorList>
            <person name="Duplessis S."/>
            <person name="Cuomo C.A."/>
            <person name="Lin Y.-C."/>
            <person name="Aerts A."/>
            <person name="Tisserant E."/>
            <person name="Veneault-Fourrey C."/>
            <person name="Joly D.L."/>
            <person name="Hacquard S."/>
            <person name="Amselem J."/>
            <person name="Cantarel B.L."/>
            <person name="Chiu R."/>
            <person name="Coutinho P.M."/>
            <person name="Feau N."/>
            <person name="Field M."/>
            <person name="Frey P."/>
            <person name="Gelhaye E."/>
            <person name="Goldberg J."/>
            <person name="Grabherr M.G."/>
            <person name="Kodira C.D."/>
            <person name="Kohler A."/>
            <person name="Kuees U."/>
            <person name="Lindquist E.A."/>
            <person name="Lucas S.M."/>
            <person name="Mago R."/>
            <person name="Mauceli E."/>
            <person name="Morin E."/>
            <person name="Murat C."/>
            <person name="Pangilinan J.L."/>
            <person name="Park R."/>
            <person name="Pearson M."/>
            <person name="Quesneville H."/>
            <person name="Rouhier N."/>
            <person name="Sakthikumar S."/>
            <person name="Salamov A.A."/>
            <person name="Schmutz J."/>
            <person name="Selles B."/>
            <person name="Shapiro H."/>
            <person name="Tanguay P."/>
            <person name="Tuskan G.A."/>
            <person name="Henrissat B."/>
            <person name="Van de Peer Y."/>
            <person name="Rouze P."/>
            <person name="Ellis J.G."/>
            <person name="Dodds P.N."/>
            <person name="Schein J.E."/>
            <person name="Zhong S."/>
            <person name="Hamelin R.C."/>
            <person name="Grigoriev I.V."/>
            <person name="Szabo L.J."/>
            <person name="Martin F."/>
        </authorList>
    </citation>
    <scope>NUCLEOTIDE SEQUENCE [LARGE SCALE GENOMIC DNA]</scope>
    <source>
        <strain evidence="3">98AG31 / pathotype 3-4-7</strain>
    </source>
</reference>
<dbReference type="VEuPathDB" id="FungiDB:MELLADRAFT_57768"/>
<keyword evidence="3" id="KW-1185">Reference proteome</keyword>
<feature type="compositionally biased region" description="Polar residues" evidence="1">
    <location>
        <begin position="1"/>
        <end position="10"/>
    </location>
</feature>
<feature type="region of interest" description="Disordered" evidence="1">
    <location>
        <begin position="1"/>
        <end position="89"/>
    </location>
</feature>
<feature type="compositionally biased region" description="Polar residues" evidence="1">
    <location>
        <begin position="74"/>
        <end position="89"/>
    </location>
</feature>
<evidence type="ECO:0000256" key="1">
    <source>
        <dbReference type="SAM" id="MobiDB-lite"/>
    </source>
</evidence>